<keyword evidence="4 5" id="KW-0833">Ubl conjugation pathway</keyword>
<dbReference type="InterPro" id="IPR000569">
    <property type="entry name" value="HECT_dom"/>
</dbReference>
<feature type="compositionally biased region" description="Polar residues" evidence="6">
    <location>
        <begin position="277"/>
        <end position="289"/>
    </location>
</feature>
<feature type="region of interest" description="Disordered" evidence="6">
    <location>
        <begin position="714"/>
        <end position="736"/>
    </location>
</feature>
<evidence type="ECO:0000313" key="9">
    <source>
        <dbReference type="Proteomes" id="UP000182658"/>
    </source>
</evidence>
<feature type="compositionally biased region" description="Pro residues" evidence="6">
    <location>
        <begin position="16"/>
        <end position="37"/>
    </location>
</feature>
<feature type="active site" description="Glycyl thioester intermediate" evidence="5">
    <location>
        <position position="1167"/>
    </location>
</feature>
<dbReference type="GO" id="GO:0061630">
    <property type="term" value="F:ubiquitin protein ligase activity"/>
    <property type="evidence" value="ECO:0007669"/>
    <property type="project" value="UniProtKB-EC"/>
</dbReference>
<dbReference type="SUPFAM" id="SSF56204">
    <property type="entry name" value="Hect, E3 ligase catalytic domain"/>
    <property type="match status" value="1"/>
</dbReference>
<dbReference type="PANTHER" id="PTHR45700">
    <property type="entry name" value="UBIQUITIN-PROTEIN LIGASE E3C"/>
    <property type="match status" value="1"/>
</dbReference>
<dbReference type="EMBL" id="KV875101">
    <property type="protein sequence ID" value="OIW25863.1"/>
    <property type="molecule type" value="Genomic_DNA"/>
</dbReference>
<evidence type="ECO:0000256" key="4">
    <source>
        <dbReference type="ARBA" id="ARBA00022786"/>
    </source>
</evidence>
<protein>
    <recommendedName>
        <fullName evidence="2">HECT-type E3 ubiquitin transferase</fullName>
        <ecNumber evidence="2">2.3.2.26</ecNumber>
    </recommendedName>
</protein>
<dbReference type="InterPro" id="IPR035983">
    <property type="entry name" value="Hect_E3_ubiquitin_ligase"/>
</dbReference>
<feature type="compositionally biased region" description="Basic and acidic residues" evidence="6">
    <location>
        <begin position="319"/>
        <end position="330"/>
    </location>
</feature>
<dbReference type="InterPro" id="IPR044611">
    <property type="entry name" value="E3A/B/C-like"/>
</dbReference>
<feature type="compositionally biased region" description="Low complexity" evidence="6">
    <location>
        <begin position="38"/>
        <end position="57"/>
    </location>
</feature>
<organism evidence="8 9">
    <name type="scientific">Coniochaeta ligniaria NRRL 30616</name>
    <dbReference type="NCBI Taxonomy" id="1408157"/>
    <lineage>
        <taxon>Eukaryota</taxon>
        <taxon>Fungi</taxon>
        <taxon>Dikarya</taxon>
        <taxon>Ascomycota</taxon>
        <taxon>Pezizomycotina</taxon>
        <taxon>Sordariomycetes</taxon>
        <taxon>Sordariomycetidae</taxon>
        <taxon>Coniochaetales</taxon>
        <taxon>Coniochaetaceae</taxon>
        <taxon>Coniochaeta</taxon>
    </lineage>
</organism>
<dbReference type="Gene3D" id="3.90.1750.10">
    <property type="entry name" value="Hect, E3 ligase catalytic domains"/>
    <property type="match status" value="1"/>
</dbReference>
<evidence type="ECO:0000256" key="1">
    <source>
        <dbReference type="ARBA" id="ARBA00000885"/>
    </source>
</evidence>
<dbReference type="GO" id="GO:0000209">
    <property type="term" value="P:protein polyubiquitination"/>
    <property type="evidence" value="ECO:0007669"/>
    <property type="project" value="InterPro"/>
</dbReference>
<dbReference type="CDD" id="cd00078">
    <property type="entry name" value="HECTc"/>
    <property type="match status" value="1"/>
</dbReference>
<dbReference type="STRING" id="1408157.A0A1J7IDV0"/>
<dbReference type="Proteomes" id="UP000182658">
    <property type="component" value="Unassembled WGS sequence"/>
</dbReference>
<feature type="compositionally biased region" description="Polar residues" evidence="6">
    <location>
        <begin position="308"/>
        <end position="318"/>
    </location>
</feature>
<dbReference type="InParanoid" id="A0A1J7IDV0"/>
<evidence type="ECO:0000313" key="8">
    <source>
        <dbReference type="EMBL" id="OIW25863.1"/>
    </source>
</evidence>
<dbReference type="SMART" id="SM00119">
    <property type="entry name" value="HECTc"/>
    <property type="match status" value="1"/>
</dbReference>
<name>A0A1J7IDV0_9PEZI</name>
<dbReference type="FunCoup" id="A0A1J7IDV0">
    <property type="interactions" value="65"/>
</dbReference>
<feature type="compositionally biased region" description="Basic and acidic residues" evidence="6">
    <location>
        <begin position="1"/>
        <end position="12"/>
    </location>
</feature>
<dbReference type="Gene3D" id="3.30.2410.10">
    <property type="entry name" value="Hect, E3 ligase catalytic domain"/>
    <property type="match status" value="1"/>
</dbReference>
<feature type="compositionally biased region" description="Polar residues" evidence="6">
    <location>
        <begin position="719"/>
        <end position="732"/>
    </location>
</feature>
<dbReference type="PANTHER" id="PTHR45700:SF8">
    <property type="entry name" value="HECT-TYPE E3 UBIQUITIN TRANSFERASE"/>
    <property type="match status" value="1"/>
</dbReference>
<reference evidence="8 9" key="1">
    <citation type="submission" date="2016-10" db="EMBL/GenBank/DDBJ databases">
        <title>Draft genome sequence of Coniochaeta ligniaria NRRL30616, a lignocellulolytic fungus for bioabatement of inhibitors in plant biomass hydrolysates.</title>
        <authorList>
            <consortium name="DOE Joint Genome Institute"/>
            <person name="Jimenez D.J."/>
            <person name="Hector R.E."/>
            <person name="Riley R."/>
            <person name="Sun H."/>
            <person name="Grigoriev I.V."/>
            <person name="Van Elsas J.D."/>
            <person name="Nichols N.N."/>
        </authorList>
    </citation>
    <scope>NUCLEOTIDE SEQUENCE [LARGE SCALE GENOMIC DNA]</scope>
    <source>
        <strain evidence="8 9">NRRL 30616</strain>
    </source>
</reference>
<keyword evidence="9" id="KW-1185">Reference proteome</keyword>
<feature type="domain" description="HECT" evidence="7">
    <location>
        <begin position="845"/>
        <end position="1199"/>
    </location>
</feature>
<feature type="compositionally biased region" description="Polar residues" evidence="6">
    <location>
        <begin position="258"/>
        <end position="270"/>
    </location>
</feature>
<keyword evidence="3" id="KW-0808">Transferase</keyword>
<dbReference type="EC" id="2.3.2.26" evidence="2"/>
<dbReference type="OrthoDB" id="8068875at2759"/>
<evidence type="ECO:0000256" key="6">
    <source>
        <dbReference type="SAM" id="MobiDB-lite"/>
    </source>
</evidence>
<dbReference type="AlphaFoldDB" id="A0A1J7IDV0"/>
<proteinExistence type="predicted"/>
<feature type="region of interest" description="Disordered" evidence="6">
    <location>
        <begin position="190"/>
        <end position="222"/>
    </location>
</feature>
<gene>
    <name evidence="8" type="ORF">CONLIGDRAFT_672794</name>
</gene>
<feature type="compositionally biased region" description="Polar residues" evidence="6">
    <location>
        <begin position="331"/>
        <end position="342"/>
    </location>
</feature>
<feature type="region of interest" description="Disordered" evidence="6">
    <location>
        <begin position="1"/>
        <end position="150"/>
    </location>
</feature>
<dbReference type="Gene3D" id="3.30.2160.10">
    <property type="entry name" value="Hect, E3 ligase catalytic domain"/>
    <property type="match status" value="1"/>
</dbReference>
<sequence length="1199" mass="134168">MAPWPDRLDSHHPPGGFAPPLPPHPAGPAPATPPAGPTPIRSRSSAAAARYAAQTSRMSQFEVLNGSDLHVSSSSEDEELQPPRPSRPRHGRSLSHPFPLLFSNKKKKPVRPPSEDSDSNSTDELAQMTNSKTKPQQPQTHRNGHNTGSRDFATGHCMTCGSLVRWPRELHVFRCTICLTINDLQPVLQDERRENTSRDKSMVDDGSALPKKPPRNTDPISLEHTRTLITQCLQEYLQRVLAAPATRQSTWDPELRTKSFSPDCMSNGSASPDAPVLSNSPQGPTQIPTRSAKRNSDLKPTNAFRHTGSGQRSYSTSYPDKRSTLRDVQSEKSASNANNGEFVTQQETKRLFKRLDDYVVSTVTSFQALNTSFVVDRSSLHLQPLTEPIQRRTSEARREPVNGEYPFTDLDAKMLMVGDFAENGSWWTGGQEDHLPTRTASHISTHGPSYVSQRTPRLDWEELDDWYHMVLNPAKLWPAVYDALVQHDPSLAVTDSQLRELGLTILRAQDHTQRNLLKATESILKRPGRPIARPSDLRFLLIILANPLLQASYKSPAEKDSHFSSVPERGPENVSASSGPASGQHSGITKRVLGLLSNAPNDCHSHVISWFARYPESRFAEIKALVGRFLVYRLLRQHEKKQEVKVDVVGGLIPSMSAGRTPASLHAALGTNARQSKKSKEPPKKQLYTDDWQIRAAAQVMALVFAANNTNHSRRKTLANPSSAHNGSNGVTSRDAVHTRGQVFPTSDFYLTLLDDSDLVADFEAWEHKRGKFSFCQYPFLLSIGAKIQILEYDARRQMQSKARDAFFDSLVSRRAIEQYLTLDVRRDCLVEDSLSAVSEVIGSGSEDVKKGLRIIFRGEEGIDAGGLRKEWFLLLIREVFNPEHADINQGMFVYDEDSQHCYFNPNSFETSDQYFLVGVVFGLAIYNSTILDVAFPPFAFRKLLMAAPATAAASPAQQPRPAMTYTLEDLAQYRPRLARGFRQLLDYEEDDVESVFLLDFVAVVEKYGVVEQMPLCAGGERRPVTKANRREYVDLYVRYLLDTAVTRQFEPFKRGFFTVCGGNALSLFRPEEIELLVRGSDEALDIASLKAVAVYENWGGTDTANSEPTVRWFWDTFAAASPQDQRKLLLFITGSDRIPAMGAASLQIRIACHGEDTGRYPTARTCFNSLLLYRYRDRARLERLLWTAVRESEGFGLK</sequence>
<feature type="compositionally biased region" description="Polar residues" evidence="6">
    <location>
        <begin position="574"/>
        <end position="586"/>
    </location>
</feature>
<feature type="compositionally biased region" description="Basic and acidic residues" evidence="6">
    <location>
        <begin position="190"/>
        <end position="203"/>
    </location>
</feature>
<dbReference type="Pfam" id="PF00632">
    <property type="entry name" value="HECT"/>
    <property type="match status" value="1"/>
</dbReference>
<accession>A0A1J7IDV0</accession>
<evidence type="ECO:0000256" key="2">
    <source>
        <dbReference type="ARBA" id="ARBA00012485"/>
    </source>
</evidence>
<evidence type="ECO:0000256" key="3">
    <source>
        <dbReference type="ARBA" id="ARBA00022679"/>
    </source>
</evidence>
<comment type="catalytic activity">
    <reaction evidence="1">
        <text>S-ubiquitinyl-[E2 ubiquitin-conjugating enzyme]-L-cysteine + [acceptor protein]-L-lysine = [E2 ubiquitin-conjugating enzyme]-L-cysteine + N(6)-ubiquitinyl-[acceptor protein]-L-lysine.</text>
        <dbReference type="EC" id="2.3.2.26"/>
    </reaction>
</comment>
<feature type="compositionally biased region" description="Polar residues" evidence="6">
    <location>
        <begin position="119"/>
        <end position="149"/>
    </location>
</feature>
<feature type="region of interest" description="Disordered" evidence="6">
    <location>
        <begin position="559"/>
        <end position="586"/>
    </location>
</feature>
<feature type="region of interest" description="Disordered" evidence="6">
    <location>
        <begin position="244"/>
        <end position="342"/>
    </location>
</feature>
<dbReference type="PROSITE" id="PS50237">
    <property type="entry name" value="HECT"/>
    <property type="match status" value="1"/>
</dbReference>
<evidence type="ECO:0000259" key="7">
    <source>
        <dbReference type="PROSITE" id="PS50237"/>
    </source>
</evidence>
<evidence type="ECO:0000256" key="5">
    <source>
        <dbReference type="PROSITE-ProRule" id="PRU00104"/>
    </source>
</evidence>